<dbReference type="GO" id="GO:0043139">
    <property type="term" value="F:5'-3' DNA helicase activity"/>
    <property type="evidence" value="ECO:0007669"/>
    <property type="project" value="UniProtKB-EC"/>
</dbReference>
<keyword evidence="4 6" id="KW-0233">DNA recombination</keyword>
<name>A0A7G2CMH8_9TRYP</name>
<protein>
    <recommendedName>
        <fullName evidence="6">ATP-dependent DNA helicase</fullName>
        <ecNumber evidence="6">5.6.2.3</ecNumber>
    </recommendedName>
</protein>
<evidence type="ECO:0000256" key="1">
    <source>
        <dbReference type="ARBA" id="ARBA00001946"/>
    </source>
</evidence>
<evidence type="ECO:0000259" key="8">
    <source>
        <dbReference type="SMART" id="SM00382"/>
    </source>
</evidence>
<dbReference type="GO" id="GO:0016787">
    <property type="term" value="F:hydrolase activity"/>
    <property type="evidence" value="ECO:0007669"/>
    <property type="project" value="UniProtKB-KW"/>
</dbReference>
<dbReference type="AlphaFoldDB" id="A0A7G2CMH8"/>
<gene>
    <name evidence="9" type="ORF">ADEAN_000856500</name>
</gene>
<keyword evidence="6" id="KW-0547">Nucleotide-binding</keyword>
<keyword evidence="6" id="KW-0378">Hydrolase</keyword>
<feature type="region of interest" description="Disordered" evidence="7">
    <location>
        <begin position="149"/>
        <end position="184"/>
    </location>
</feature>
<evidence type="ECO:0000313" key="9">
    <source>
        <dbReference type="EMBL" id="CAD2221038.1"/>
    </source>
</evidence>
<dbReference type="CDD" id="cd18809">
    <property type="entry name" value="SF1_C_RecD"/>
    <property type="match status" value="1"/>
</dbReference>
<accession>A0A7G2CMH8</accession>
<reference evidence="9 10" key="1">
    <citation type="submission" date="2020-08" db="EMBL/GenBank/DDBJ databases">
        <authorList>
            <person name="Newling K."/>
            <person name="Davey J."/>
            <person name="Forrester S."/>
        </authorList>
    </citation>
    <scope>NUCLEOTIDE SEQUENCE [LARGE SCALE GENOMIC DNA]</scope>
    <source>
        <strain evidence="10">Crithidia deanei Carvalho (ATCC PRA-265)</strain>
    </source>
</reference>
<comment type="subunit">
    <text evidence="3">Monomer.</text>
</comment>
<dbReference type="Pfam" id="PF05970">
    <property type="entry name" value="PIF1"/>
    <property type="match status" value="1"/>
</dbReference>
<evidence type="ECO:0000256" key="4">
    <source>
        <dbReference type="ARBA" id="ARBA00023172"/>
    </source>
</evidence>
<evidence type="ECO:0000313" key="10">
    <source>
        <dbReference type="Proteomes" id="UP000515908"/>
    </source>
</evidence>
<dbReference type="EMBL" id="LR877163">
    <property type="protein sequence ID" value="CAD2221038.1"/>
    <property type="molecule type" value="Genomic_DNA"/>
</dbReference>
<comment type="similarity">
    <text evidence="2">Belongs to the helicase family. PIF1 subfamily.</text>
</comment>
<dbReference type="GO" id="GO:0006310">
    <property type="term" value="P:DNA recombination"/>
    <property type="evidence" value="ECO:0007669"/>
    <property type="project" value="UniProtKB-KW"/>
</dbReference>
<dbReference type="VEuPathDB" id="TriTrypDB:ADEAN_000856500"/>
<dbReference type="PANTHER" id="PTHR47642:SF5">
    <property type="entry name" value="ATP-DEPENDENT DNA HELICASE"/>
    <property type="match status" value="1"/>
</dbReference>
<dbReference type="SUPFAM" id="SSF52540">
    <property type="entry name" value="P-loop containing nucleoside triphosphate hydrolases"/>
    <property type="match status" value="2"/>
</dbReference>
<evidence type="ECO:0000256" key="7">
    <source>
        <dbReference type="SAM" id="MobiDB-lite"/>
    </source>
</evidence>
<proteinExistence type="inferred from homology"/>
<dbReference type="SMART" id="SM00382">
    <property type="entry name" value="AAA"/>
    <property type="match status" value="1"/>
</dbReference>
<keyword evidence="6" id="KW-0234">DNA repair</keyword>
<feature type="domain" description="AAA+ ATPase" evidence="8">
    <location>
        <begin position="212"/>
        <end position="378"/>
    </location>
</feature>
<feature type="region of interest" description="Disordered" evidence="7">
    <location>
        <begin position="656"/>
        <end position="735"/>
    </location>
</feature>
<keyword evidence="6 9" id="KW-0347">Helicase</keyword>
<dbReference type="PANTHER" id="PTHR47642">
    <property type="entry name" value="ATP-DEPENDENT DNA HELICASE"/>
    <property type="match status" value="1"/>
</dbReference>
<dbReference type="EC" id="5.6.2.3" evidence="6"/>
<evidence type="ECO:0000256" key="2">
    <source>
        <dbReference type="ARBA" id="ARBA00009781"/>
    </source>
</evidence>
<dbReference type="GO" id="GO:0006281">
    <property type="term" value="P:DNA repair"/>
    <property type="evidence" value="ECO:0007669"/>
    <property type="project" value="UniProtKB-KW"/>
</dbReference>
<dbReference type="InterPro" id="IPR051055">
    <property type="entry name" value="PIF1_helicase"/>
</dbReference>
<keyword evidence="10" id="KW-1185">Reference proteome</keyword>
<comment type="catalytic activity">
    <reaction evidence="5 6">
        <text>ATP + H2O = ADP + phosphate + H(+)</text>
        <dbReference type="Rhea" id="RHEA:13065"/>
        <dbReference type="ChEBI" id="CHEBI:15377"/>
        <dbReference type="ChEBI" id="CHEBI:15378"/>
        <dbReference type="ChEBI" id="CHEBI:30616"/>
        <dbReference type="ChEBI" id="CHEBI:43474"/>
        <dbReference type="ChEBI" id="CHEBI:456216"/>
        <dbReference type="EC" id="5.6.2.3"/>
    </reaction>
</comment>
<dbReference type="CDD" id="cd18037">
    <property type="entry name" value="DEXSc_Pif1_like"/>
    <property type="match status" value="1"/>
</dbReference>
<feature type="compositionally biased region" description="Polar residues" evidence="7">
    <location>
        <begin position="705"/>
        <end position="717"/>
    </location>
</feature>
<dbReference type="Gene3D" id="3.40.50.300">
    <property type="entry name" value="P-loop containing nucleotide triphosphate hydrolases"/>
    <property type="match status" value="1"/>
</dbReference>
<organism evidence="9 10">
    <name type="scientific">Angomonas deanei</name>
    <dbReference type="NCBI Taxonomy" id="59799"/>
    <lineage>
        <taxon>Eukaryota</taxon>
        <taxon>Discoba</taxon>
        <taxon>Euglenozoa</taxon>
        <taxon>Kinetoplastea</taxon>
        <taxon>Metakinetoplastina</taxon>
        <taxon>Trypanosomatida</taxon>
        <taxon>Trypanosomatidae</taxon>
        <taxon>Strigomonadinae</taxon>
        <taxon>Angomonas</taxon>
    </lineage>
</organism>
<dbReference type="GO" id="GO:0000723">
    <property type="term" value="P:telomere maintenance"/>
    <property type="evidence" value="ECO:0007669"/>
    <property type="project" value="InterPro"/>
</dbReference>
<dbReference type="InterPro" id="IPR010285">
    <property type="entry name" value="DNA_helicase_pif1-like_DEAD"/>
</dbReference>
<feature type="compositionally biased region" description="Acidic residues" evidence="7">
    <location>
        <begin position="162"/>
        <end position="171"/>
    </location>
</feature>
<evidence type="ECO:0000256" key="3">
    <source>
        <dbReference type="ARBA" id="ARBA00011245"/>
    </source>
</evidence>
<feature type="compositionally biased region" description="Basic and acidic residues" evidence="7">
    <location>
        <begin position="656"/>
        <end position="703"/>
    </location>
</feature>
<keyword evidence="6" id="KW-0067">ATP-binding</keyword>
<dbReference type="InterPro" id="IPR003593">
    <property type="entry name" value="AAA+_ATPase"/>
</dbReference>
<keyword evidence="6" id="KW-0227">DNA damage</keyword>
<sequence length="754" mass="83725">MNAAVHLKPQKPKLTEKGVRGKIMVQSEEGERIGQWGGTECFLSIQPAGLGPCLVVRSSRHKANQGTFFRLSKMKKLISTFVEEGKMTVVVEHQKRICTVYIETTEDIRPLEDMSVLLRDKRLWGRIERNVASLKSKKTSGVRLAALEEPEEDYVETRSQDMEEEFDEGEADPAGPTADPWVRQDTNVPAPVRLAEQEWTSEQRRATQLFQSGRNVFVTGAAGTGKTQWLLHLIRQVIPNSGTVYQGGLAITGTTGAAARLIGGTTVHSFAGIGRGEGTVEALLEKVKSRGDAMRAWRACQVLIIDEIGMLPAHIVTKLDYIARHVRKELQKPFGGIQVVVVGDFLQLPPVAKGGEEVKAAFASASWSDAKFAAVEFTHTFRFGTSQSNKLFVQCLSHIRRGLYTRAVHTVLTECLHRPLDERGGVHPTVVMARRNDVETHNQIKLDELEDPYFQRYASEDYAAYPGDSVDSEVSLPAVLTLKLGAQVVLLVSLQGYEGLTNGSLGVVMDFAPQAHGPSLPVIRFTTGEEVTVSPARMEVYGRDGAVRLARTQIPLQLAWALTVHRVQGMTLDMCIVKLDRSFFESGQAYVALSRVRTATDLSLSALDPLAIKAASQDAMEFYEKLFPSSSADKETLKQEETEMLAELAQLQKAEREKRLAEKREQRRPTKRKEETEEETRSVKIKKSSPERSSLKREEDDRTAPQYNNPNTSNNMPFFSDGVPQLTQQDEGESFAMSVASTQQLVRGLLVDDE</sequence>
<dbReference type="Proteomes" id="UP000515908">
    <property type="component" value="Chromosome 19"/>
</dbReference>
<evidence type="ECO:0000256" key="5">
    <source>
        <dbReference type="ARBA" id="ARBA00048954"/>
    </source>
</evidence>
<dbReference type="GO" id="GO:0005524">
    <property type="term" value="F:ATP binding"/>
    <property type="evidence" value="ECO:0007669"/>
    <property type="project" value="UniProtKB-KW"/>
</dbReference>
<evidence type="ECO:0000256" key="6">
    <source>
        <dbReference type="RuleBase" id="RU363044"/>
    </source>
</evidence>
<comment type="cofactor">
    <cofactor evidence="1 6">
        <name>Mg(2+)</name>
        <dbReference type="ChEBI" id="CHEBI:18420"/>
    </cofactor>
</comment>
<dbReference type="InterPro" id="IPR027417">
    <property type="entry name" value="P-loop_NTPase"/>
</dbReference>